<gene>
    <name evidence="1" type="ORF">ACCO45_013939</name>
</gene>
<organism evidence="1 2">
    <name type="scientific">Purpureocillium lilacinum</name>
    <name type="common">Paecilomyces lilacinus</name>
    <dbReference type="NCBI Taxonomy" id="33203"/>
    <lineage>
        <taxon>Eukaryota</taxon>
        <taxon>Fungi</taxon>
        <taxon>Dikarya</taxon>
        <taxon>Ascomycota</taxon>
        <taxon>Pezizomycotina</taxon>
        <taxon>Sordariomycetes</taxon>
        <taxon>Hypocreomycetidae</taxon>
        <taxon>Hypocreales</taxon>
        <taxon>Ophiocordycipitaceae</taxon>
        <taxon>Purpureocillium</taxon>
    </lineage>
</organism>
<dbReference type="Proteomes" id="UP001638806">
    <property type="component" value="Unassembled WGS sequence"/>
</dbReference>
<sequence>MAKALDEHLPNRADYRDRTHKFYTEGEEGGGVAAQAQAPLPAAVEGGFDMEDTPWRRTQLSVCISTIIRIIMKRPTEAGSPDEEGEDWYKLVTLKGELGAFIDAVEKQDREDRETTPLLFRGYACC</sequence>
<dbReference type="EMBL" id="JBGNUJ010000013">
    <property type="protein sequence ID" value="KAL3952222.1"/>
    <property type="molecule type" value="Genomic_DNA"/>
</dbReference>
<evidence type="ECO:0000313" key="1">
    <source>
        <dbReference type="EMBL" id="KAL3952222.1"/>
    </source>
</evidence>
<keyword evidence="2" id="KW-1185">Reference proteome</keyword>
<comment type="caution">
    <text evidence="1">The sequence shown here is derived from an EMBL/GenBank/DDBJ whole genome shotgun (WGS) entry which is preliminary data.</text>
</comment>
<name>A0ACC4D7B8_PURLI</name>
<protein>
    <submittedName>
        <fullName evidence="1">Uncharacterized protein</fullName>
    </submittedName>
</protein>
<proteinExistence type="predicted"/>
<reference evidence="1" key="1">
    <citation type="submission" date="2024-12" db="EMBL/GenBank/DDBJ databases">
        <title>Comparative genomics and development of molecular markers within Purpureocillium lilacinum and among Purpureocillium species.</title>
        <authorList>
            <person name="Yeh Z.-Y."/>
            <person name="Ni N.-T."/>
            <person name="Lo P.-H."/>
            <person name="Mushyakhwo K."/>
            <person name="Lin C.-F."/>
            <person name="Nai Y.-S."/>
        </authorList>
    </citation>
    <scope>NUCLEOTIDE SEQUENCE</scope>
    <source>
        <strain evidence="1">NCHU-NPUST-175</strain>
    </source>
</reference>
<accession>A0ACC4D7B8</accession>
<evidence type="ECO:0000313" key="2">
    <source>
        <dbReference type="Proteomes" id="UP001638806"/>
    </source>
</evidence>